<dbReference type="PANTHER" id="PTHR31218">
    <property type="entry name" value="WAT1-RELATED PROTEIN"/>
    <property type="match status" value="1"/>
</dbReference>
<keyword evidence="1 4" id="KW-0812">Transmembrane</keyword>
<keyword evidence="6" id="KW-1185">Reference proteome</keyword>
<dbReference type="Gramene" id="TVU11217">
    <property type="protein sequence ID" value="TVU11217"/>
    <property type="gene ID" value="EJB05_44790"/>
</dbReference>
<dbReference type="Proteomes" id="UP000324897">
    <property type="component" value="Chromosome 3"/>
</dbReference>
<proteinExistence type="predicted"/>
<organism evidence="5 6">
    <name type="scientific">Eragrostis curvula</name>
    <name type="common">weeping love grass</name>
    <dbReference type="NCBI Taxonomy" id="38414"/>
    <lineage>
        <taxon>Eukaryota</taxon>
        <taxon>Viridiplantae</taxon>
        <taxon>Streptophyta</taxon>
        <taxon>Embryophyta</taxon>
        <taxon>Tracheophyta</taxon>
        <taxon>Spermatophyta</taxon>
        <taxon>Magnoliopsida</taxon>
        <taxon>Liliopsida</taxon>
        <taxon>Poales</taxon>
        <taxon>Poaceae</taxon>
        <taxon>PACMAD clade</taxon>
        <taxon>Chloridoideae</taxon>
        <taxon>Eragrostideae</taxon>
        <taxon>Eragrostidinae</taxon>
        <taxon>Eragrostis</taxon>
    </lineage>
</organism>
<comment type="caution">
    <text evidence="5">The sequence shown here is derived from an EMBL/GenBank/DDBJ whole genome shotgun (WGS) entry which is preliminary data.</text>
</comment>
<dbReference type="OrthoDB" id="1728340at2759"/>
<feature type="transmembrane region" description="Helical" evidence="4">
    <location>
        <begin position="110"/>
        <end position="129"/>
    </location>
</feature>
<dbReference type="GO" id="GO:0022857">
    <property type="term" value="F:transmembrane transporter activity"/>
    <property type="evidence" value="ECO:0007669"/>
    <property type="project" value="InterPro"/>
</dbReference>
<evidence type="ECO:0000256" key="4">
    <source>
        <dbReference type="SAM" id="Phobius"/>
    </source>
</evidence>
<evidence type="ECO:0000256" key="2">
    <source>
        <dbReference type="ARBA" id="ARBA00022989"/>
    </source>
</evidence>
<evidence type="ECO:0000313" key="6">
    <source>
        <dbReference type="Proteomes" id="UP000324897"/>
    </source>
</evidence>
<keyword evidence="2 4" id="KW-1133">Transmembrane helix</keyword>
<protein>
    <recommendedName>
        <fullName evidence="7">WAT1-related protein</fullName>
    </recommendedName>
</protein>
<feature type="transmembrane region" description="Helical" evidence="4">
    <location>
        <begin position="141"/>
        <end position="162"/>
    </location>
</feature>
<dbReference type="EMBL" id="RWGY01000039">
    <property type="protein sequence ID" value="TVU11217.1"/>
    <property type="molecule type" value="Genomic_DNA"/>
</dbReference>
<dbReference type="InterPro" id="IPR030184">
    <property type="entry name" value="WAT1-related"/>
</dbReference>
<name>A0A5J9TJ53_9POAL</name>
<gene>
    <name evidence="5" type="ORF">EJB05_44790</name>
</gene>
<dbReference type="GO" id="GO:0016020">
    <property type="term" value="C:membrane"/>
    <property type="evidence" value="ECO:0007669"/>
    <property type="project" value="InterPro"/>
</dbReference>
<evidence type="ECO:0000256" key="1">
    <source>
        <dbReference type="ARBA" id="ARBA00022692"/>
    </source>
</evidence>
<evidence type="ECO:0008006" key="7">
    <source>
        <dbReference type="Google" id="ProtNLM"/>
    </source>
</evidence>
<evidence type="ECO:0000256" key="3">
    <source>
        <dbReference type="ARBA" id="ARBA00023136"/>
    </source>
</evidence>
<feature type="transmembrane region" description="Helical" evidence="4">
    <location>
        <begin position="35"/>
        <end position="56"/>
    </location>
</feature>
<evidence type="ECO:0000313" key="5">
    <source>
        <dbReference type="EMBL" id="TVU11217.1"/>
    </source>
</evidence>
<reference evidence="5 6" key="1">
    <citation type="journal article" date="2019" name="Sci. Rep.">
        <title>A high-quality genome of Eragrostis curvula grass provides insights into Poaceae evolution and supports new strategies to enhance forage quality.</title>
        <authorList>
            <person name="Carballo J."/>
            <person name="Santos B.A.C.M."/>
            <person name="Zappacosta D."/>
            <person name="Garbus I."/>
            <person name="Selva J.P."/>
            <person name="Gallo C.A."/>
            <person name="Diaz A."/>
            <person name="Albertini E."/>
            <person name="Caccamo M."/>
            <person name="Echenique V."/>
        </authorList>
    </citation>
    <scope>NUCLEOTIDE SEQUENCE [LARGE SCALE GENOMIC DNA]</scope>
    <source>
        <strain evidence="6">cv. Victoria</strain>
        <tissue evidence="5">Leaf</tissue>
    </source>
</reference>
<keyword evidence="3 4" id="KW-0472">Membrane</keyword>
<feature type="non-terminal residue" evidence="5">
    <location>
        <position position="1"/>
    </location>
</feature>
<dbReference type="AlphaFoldDB" id="A0A5J9TJ53"/>
<accession>A0A5J9TJ53</accession>
<sequence length="164" mass="17720">MEKVKLVAGVVALEALIAGFHVVSRAALDMGVSKMAFLVYRNVSALAVVAPFAYLLENPRWRALKVCAGELFAPHRLDTHSSLRRDKARQLVSHVVGSMAMQDGAAMEKVMLVLGVLALEALIAGFHVVSRAALNMGVSKMVFLVYRNISALAVVAPFAYVLEK</sequence>